<proteinExistence type="predicted"/>
<dbReference type="BioCyc" id="PCHR:PC13G13620-MONOMER"/>
<organism evidence="1 2">
    <name type="scientific">Penicillium rubens (strain ATCC 28089 / DSM 1075 / NRRL 1951 / Wisconsin 54-1255)</name>
    <name type="common">Penicillium chrysogenum</name>
    <dbReference type="NCBI Taxonomy" id="500485"/>
    <lineage>
        <taxon>Eukaryota</taxon>
        <taxon>Fungi</taxon>
        <taxon>Dikarya</taxon>
        <taxon>Ascomycota</taxon>
        <taxon>Pezizomycotina</taxon>
        <taxon>Eurotiomycetes</taxon>
        <taxon>Eurotiomycetidae</taxon>
        <taxon>Eurotiales</taxon>
        <taxon>Aspergillaceae</taxon>
        <taxon>Penicillium</taxon>
        <taxon>Penicillium chrysogenum species complex</taxon>
    </lineage>
</organism>
<sequence>MEELESRSQHSHPIEYYDLEQSGSITDSQSGDDEAWCPGDGICPTETQLQSCYQASLDSWSQAVLSRDGACKSLDIHLKAFLGLLDNVPLFFHKPPKDIDLTGGKKFPLVLKSSLHLQTTGHPSCSQQWKPIDYLQCLGFPLPTVYKTNVEQPLCSVTLAAQELRPAYLTSIVLAWSYILSSRWVEILQSSGKDCALFHDSDDSTIENFWAVITQGRWLARVKTGHASSYSPWMLRGEDRRNDESPNKSYEWVPSLPSSSVAFNILLDFCISDGLEREMLVGFASVLLLPSRNIPSPKLSPPAVISRPPNPFTTNLTIFHDIFRKIDKWITLSATQDALDSLLCSAFFDPTIPCNLVGSASSGTKEAISSDAQLDHQKLLDAISWKKPHLSLLWYSLVVHDQASPILNMSLKRLPPICLVAAIWTNTIQTFLQVMYHSDSTTETGISRAEEFHISFYCRPEASVPWVAAPPFGFTTKRNLSLEIFAHVEHEHLPISWANFWVLRSGEKIQASKQHQYELGVFQTQLFDTLGYNHLSEFKWSKDADEQSQSATSHLFNWHRHHDDGLWLDDGTSKIEDIRQLQHHPWIVDPFHDADRHDRPNEDNSCSPDLGYIVDWKSEVRKHCHTDLQSGV</sequence>
<dbReference type="AlphaFoldDB" id="B6H546"/>
<dbReference type="EMBL" id="AM920428">
    <property type="protein sequence ID" value="CAP92431.1"/>
    <property type="molecule type" value="Genomic_DNA"/>
</dbReference>
<gene>
    <name evidence="1" type="ORF">Pc13g13620</name>
    <name evidence="1" type="ORF">PCH_Pc13g13620</name>
</gene>
<name>B6H546_PENRW</name>
<keyword evidence="2" id="KW-1185">Reference proteome</keyword>
<dbReference type="eggNOG" id="ENOG502RPC7">
    <property type="taxonomic scope" value="Eukaryota"/>
</dbReference>
<dbReference type="HOGENOM" id="CLU_013935_1_0_1"/>
<evidence type="ECO:0000313" key="2">
    <source>
        <dbReference type="Proteomes" id="UP000000724"/>
    </source>
</evidence>
<accession>B6H546</accession>
<reference evidence="1 2" key="1">
    <citation type="journal article" date="2008" name="Nat. Biotechnol.">
        <title>Genome sequencing and analysis of the filamentous fungus Penicillium chrysogenum.</title>
        <authorList>
            <person name="van den Berg M.A."/>
            <person name="Albang R."/>
            <person name="Albermann K."/>
            <person name="Badger J.H."/>
            <person name="Daran J.-M."/>
            <person name="Driessen A.J.M."/>
            <person name="Garcia-Estrada C."/>
            <person name="Fedorova N.D."/>
            <person name="Harris D.M."/>
            <person name="Heijne W.H.M."/>
            <person name="Joardar V.S."/>
            <person name="Kiel J.A.K.W."/>
            <person name="Kovalchuk A."/>
            <person name="Martin J.F."/>
            <person name="Nierman W.C."/>
            <person name="Nijland J.G."/>
            <person name="Pronk J.T."/>
            <person name="Roubos J.A."/>
            <person name="van der Klei I.J."/>
            <person name="van Peij N.N.M.E."/>
            <person name="Veenhuis M."/>
            <person name="von Doehren H."/>
            <person name="Wagner C."/>
            <person name="Wortman J.R."/>
            <person name="Bovenberg R.A.L."/>
        </authorList>
    </citation>
    <scope>NUCLEOTIDE SEQUENCE [LARGE SCALE GENOMIC DNA]</scope>
    <source>
        <strain evidence="2">ATCC 28089 / DSM 1075 / NRRL 1951 / Wisconsin 54-1255</strain>
    </source>
</reference>
<dbReference type="Proteomes" id="UP000000724">
    <property type="component" value="Contig Pc00c13"/>
</dbReference>
<protein>
    <submittedName>
        <fullName evidence="1">Pc13g13620 protein</fullName>
    </submittedName>
</protein>
<evidence type="ECO:0000313" key="1">
    <source>
        <dbReference type="EMBL" id="CAP92431.1"/>
    </source>
</evidence>
<dbReference type="OrthoDB" id="3549294at2759"/>
<dbReference type="VEuPathDB" id="FungiDB:PCH_Pc13g13620"/>
<dbReference type="OMA" id="IEDSFWH"/>